<dbReference type="RefSeq" id="WP_207565897.1">
    <property type="nucleotide sequence ID" value="NZ_CP071446.1"/>
</dbReference>
<keyword evidence="7" id="KW-1003">Cell membrane</keyword>
<evidence type="ECO:0000313" key="8">
    <source>
        <dbReference type="EMBL" id="QTA37172.1"/>
    </source>
</evidence>
<evidence type="ECO:0000256" key="3">
    <source>
        <dbReference type="ARBA" id="ARBA00022781"/>
    </source>
</evidence>
<dbReference type="Proteomes" id="UP000671862">
    <property type="component" value="Chromosome"/>
</dbReference>
<keyword evidence="3 7" id="KW-0375">Hydrogen ion transport</keyword>
<dbReference type="Pfam" id="PF00213">
    <property type="entry name" value="OSCP"/>
    <property type="match status" value="1"/>
</dbReference>
<comment type="similarity">
    <text evidence="7">Belongs to the ATPase delta chain family.</text>
</comment>
<comment type="function">
    <text evidence="7">F(1)F(0) ATP synthase produces ATP from ADP in the presence of a proton or sodium gradient. F-type ATPases consist of two structural domains, F(1) containing the extramembraneous catalytic core and F(0) containing the membrane proton channel, linked together by a central stalk and a peripheral stalk. During catalysis, ATP synthesis in the catalytic domain of F(1) is coupled via a rotary mechanism of the central stalk subunits to proton translocation.</text>
</comment>
<accession>A0ABX7S6G6</accession>
<organism evidence="8 9">
    <name type="scientific">Thermosipho ferrireducens</name>
    <dbReference type="NCBI Taxonomy" id="2571116"/>
    <lineage>
        <taxon>Bacteria</taxon>
        <taxon>Thermotogati</taxon>
        <taxon>Thermotogota</taxon>
        <taxon>Thermotogae</taxon>
        <taxon>Thermotogales</taxon>
        <taxon>Fervidobacteriaceae</taxon>
        <taxon>Thermosipho</taxon>
    </lineage>
</organism>
<dbReference type="PRINTS" id="PR00125">
    <property type="entry name" value="ATPASEDELTA"/>
</dbReference>
<dbReference type="NCBIfam" id="NF009976">
    <property type="entry name" value="PRK13441.1"/>
    <property type="match status" value="1"/>
</dbReference>
<keyword evidence="9" id="KW-1185">Reference proteome</keyword>
<dbReference type="InterPro" id="IPR026015">
    <property type="entry name" value="ATP_synth_OSCP/delta_N_sf"/>
</dbReference>
<dbReference type="InterPro" id="IPR000711">
    <property type="entry name" value="ATPase_OSCP/dsu"/>
</dbReference>
<keyword evidence="7" id="KW-0139">CF(1)</keyword>
<proteinExistence type="inferred from homology"/>
<comment type="function">
    <text evidence="7">This protein is part of the stalk that links CF(0) to CF(1). It either transmits conformational changes from CF(0) to CF(1) or is implicated in proton conduction.</text>
</comment>
<keyword evidence="6 7" id="KW-0066">ATP synthesis</keyword>
<comment type="subcellular location">
    <subcellularLocation>
        <location evidence="7">Cell membrane</location>
        <topology evidence="7">Peripheral membrane protein</topology>
    </subcellularLocation>
    <subcellularLocation>
        <location evidence="1">Membrane</location>
    </subcellularLocation>
</comment>
<evidence type="ECO:0000256" key="6">
    <source>
        <dbReference type="ARBA" id="ARBA00023310"/>
    </source>
</evidence>
<dbReference type="NCBIfam" id="TIGR01145">
    <property type="entry name" value="ATP_synt_delta"/>
    <property type="match status" value="1"/>
</dbReference>
<protein>
    <recommendedName>
        <fullName evidence="7">ATP synthase subunit delta</fullName>
    </recommendedName>
    <alternativeName>
        <fullName evidence="7">ATP synthase F(1) sector subunit delta</fullName>
    </alternativeName>
    <alternativeName>
        <fullName evidence="7">F-type ATPase subunit delta</fullName>
        <shortName evidence="7">F-ATPase subunit delta</shortName>
    </alternativeName>
</protein>
<dbReference type="EMBL" id="CP071446">
    <property type="protein sequence ID" value="QTA37172.1"/>
    <property type="molecule type" value="Genomic_DNA"/>
</dbReference>
<evidence type="ECO:0000256" key="5">
    <source>
        <dbReference type="ARBA" id="ARBA00023136"/>
    </source>
</evidence>
<dbReference type="Gene3D" id="1.10.520.20">
    <property type="entry name" value="N-terminal domain of the delta subunit of the F1F0-ATP synthase"/>
    <property type="match status" value="1"/>
</dbReference>
<name>A0ABX7S6G6_9BACT</name>
<reference evidence="8 9" key="1">
    <citation type="submission" date="2021-03" db="EMBL/GenBank/DDBJ databases">
        <title>Thermosipho ferrireducens sp.nov., an anaerobic thermophilic iron-reducing bacterium isolated from a deep-sea hydrothermal sulfide deposits.</title>
        <authorList>
            <person name="Zeng X."/>
            <person name="Chen Y."/>
            <person name="Shao Z."/>
        </authorList>
    </citation>
    <scope>NUCLEOTIDE SEQUENCE [LARGE SCALE GENOMIC DNA]</scope>
    <source>
        <strain evidence="8 9">JL129W03</strain>
    </source>
</reference>
<gene>
    <name evidence="7" type="primary">atpH</name>
    <name evidence="8" type="ORF">JYK00_05315</name>
</gene>
<evidence type="ECO:0000313" key="9">
    <source>
        <dbReference type="Proteomes" id="UP000671862"/>
    </source>
</evidence>
<dbReference type="PANTHER" id="PTHR11910">
    <property type="entry name" value="ATP SYNTHASE DELTA CHAIN"/>
    <property type="match status" value="1"/>
</dbReference>
<evidence type="ECO:0000256" key="1">
    <source>
        <dbReference type="ARBA" id="ARBA00004370"/>
    </source>
</evidence>
<dbReference type="HAMAP" id="MF_01416">
    <property type="entry name" value="ATP_synth_delta_bact"/>
    <property type="match status" value="1"/>
</dbReference>
<sequence>MRYSIVASKYVKALLLVAKKYKKEEEYAFYIQLLKELYTMYAFYLNNPTVRVEKHLTFIENLFEELSKKVDKSIKVDSVFFKFVKIIFNNKRQKYIPQMASLYKYAAIESQNKIPVKVTSAYTLTPDEEEAISAFVKKYTGKEAVIETFLDERILAGVILEFAGKKLDVSILGRLEKVGRGVFSLRKG</sequence>
<keyword evidence="4 7" id="KW-0406">Ion transport</keyword>
<keyword evidence="5 7" id="KW-0472">Membrane</keyword>
<evidence type="ECO:0000256" key="4">
    <source>
        <dbReference type="ARBA" id="ARBA00023065"/>
    </source>
</evidence>
<keyword evidence="2 7" id="KW-0813">Transport</keyword>
<evidence type="ECO:0000256" key="7">
    <source>
        <dbReference type="HAMAP-Rule" id="MF_01416"/>
    </source>
</evidence>
<dbReference type="SUPFAM" id="SSF47928">
    <property type="entry name" value="N-terminal domain of the delta subunit of the F1F0-ATP synthase"/>
    <property type="match status" value="1"/>
</dbReference>
<evidence type="ECO:0000256" key="2">
    <source>
        <dbReference type="ARBA" id="ARBA00022448"/>
    </source>
</evidence>